<reference evidence="2 3" key="2">
    <citation type="submission" date="2018-11" db="EMBL/GenBank/DDBJ databases">
        <authorList>
            <consortium name="Pathogen Informatics"/>
        </authorList>
    </citation>
    <scope>NUCLEOTIDE SEQUENCE [LARGE SCALE GENOMIC DNA]</scope>
    <source>
        <strain evidence="2 3">MHpl1</strain>
    </source>
</reference>
<organism evidence="4">
    <name type="scientific">Haemonchus placei</name>
    <name type="common">Barber's pole worm</name>
    <dbReference type="NCBI Taxonomy" id="6290"/>
    <lineage>
        <taxon>Eukaryota</taxon>
        <taxon>Metazoa</taxon>
        <taxon>Ecdysozoa</taxon>
        <taxon>Nematoda</taxon>
        <taxon>Chromadorea</taxon>
        <taxon>Rhabditida</taxon>
        <taxon>Rhabditina</taxon>
        <taxon>Rhabditomorpha</taxon>
        <taxon>Strongyloidea</taxon>
        <taxon>Trichostrongylidae</taxon>
        <taxon>Haemonchus</taxon>
    </lineage>
</organism>
<evidence type="ECO:0000313" key="3">
    <source>
        <dbReference type="Proteomes" id="UP000268014"/>
    </source>
</evidence>
<evidence type="ECO:0000313" key="4">
    <source>
        <dbReference type="WBParaSite" id="HPLM_0001212901-mRNA-1"/>
    </source>
</evidence>
<evidence type="ECO:0000256" key="1">
    <source>
        <dbReference type="SAM" id="MobiDB-lite"/>
    </source>
</evidence>
<gene>
    <name evidence="2" type="ORF">HPLM_LOCUS12121</name>
</gene>
<name>A0A0N4WLT3_HAEPC</name>
<accession>A0A0N4WLT3</accession>
<dbReference type="Proteomes" id="UP000268014">
    <property type="component" value="Unassembled WGS sequence"/>
</dbReference>
<evidence type="ECO:0000313" key="2">
    <source>
        <dbReference type="EMBL" id="VDO44782.1"/>
    </source>
</evidence>
<sequence length="101" mass="11694">MTREFHIKGYLMESIIYGKPTLHRVITLKALITNFKYFTKEVKYYDDPYIEYEESVTAADLIKGSTDQMAMDASNLQDPNDKTKTDYDNAKNKGIRKISSL</sequence>
<keyword evidence="3" id="KW-1185">Reference proteome</keyword>
<feature type="compositionally biased region" description="Basic and acidic residues" evidence="1">
    <location>
        <begin position="79"/>
        <end position="91"/>
    </location>
</feature>
<dbReference type="AlphaFoldDB" id="A0A0N4WLT3"/>
<dbReference type="EMBL" id="UZAF01017765">
    <property type="protein sequence ID" value="VDO44782.1"/>
    <property type="molecule type" value="Genomic_DNA"/>
</dbReference>
<feature type="region of interest" description="Disordered" evidence="1">
    <location>
        <begin position="72"/>
        <end position="101"/>
    </location>
</feature>
<dbReference type="WBParaSite" id="HPLM_0001212901-mRNA-1">
    <property type="protein sequence ID" value="HPLM_0001212901-mRNA-1"/>
    <property type="gene ID" value="HPLM_0001212901"/>
</dbReference>
<proteinExistence type="predicted"/>
<reference evidence="4" key="1">
    <citation type="submission" date="2017-02" db="UniProtKB">
        <authorList>
            <consortium name="WormBaseParasite"/>
        </authorList>
    </citation>
    <scope>IDENTIFICATION</scope>
</reference>
<protein>
    <submittedName>
        <fullName evidence="4">TIP41-like protein</fullName>
    </submittedName>
</protein>